<keyword evidence="2" id="KW-0012">Acyltransferase</keyword>
<evidence type="ECO:0000259" key="3">
    <source>
        <dbReference type="PROSITE" id="PS51186"/>
    </source>
</evidence>
<dbReference type="EMBL" id="LFMY01000006">
    <property type="protein sequence ID" value="OKL59966.1"/>
    <property type="molecule type" value="Genomic_DNA"/>
</dbReference>
<dbReference type="CDD" id="cd04301">
    <property type="entry name" value="NAT_SF"/>
    <property type="match status" value="1"/>
</dbReference>
<evidence type="ECO:0000313" key="4">
    <source>
        <dbReference type="EMBL" id="OKL59966.1"/>
    </source>
</evidence>
<keyword evidence="5" id="KW-1185">Reference proteome</keyword>
<evidence type="ECO:0000313" key="5">
    <source>
        <dbReference type="Proteomes" id="UP000214365"/>
    </source>
</evidence>
<reference evidence="4 5" key="1">
    <citation type="submission" date="2015-06" db="EMBL/GenBank/DDBJ databases">
        <title>Talaromyces atroroseus IBT 11181 draft genome.</title>
        <authorList>
            <person name="Rasmussen K.B."/>
            <person name="Rasmussen S."/>
            <person name="Petersen B."/>
            <person name="Sicheritz-Ponten T."/>
            <person name="Mortensen U.H."/>
            <person name="Thrane U."/>
        </authorList>
    </citation>
    <scope>NUCLEOTIDE SEQUENCE [LARGE SCALE GENOMIC DNA]</scope>
    <source>
        <strain evidence="4 5">IBT 11181</strain>
    </source>
</reference>
<dbReference type="InterPro" id="IPR000182">
    <property type="entry name" value="GNAT_dom"/>
</dbReference>
<dbReference type="OrthoDB" id="41532at2759"/>
<dbReference type="AlphaFoldDB" id="A0A225AYC2"/>
<comment type="caution">
    <text evidence="4">The sequence shown here is derived from an EMBL/GenBank/DDBJ whole genome shotgun (WGS) entry which is preliminary data.</text>
</comment>
<name>A0A225AYC2_TALAT</name>
<feature type="domain" description="N-acetyltransferase" evidence="3">
    <location>
        <begin position="15"/>
        <end position="182"/>
    </location>
</feature>
<protein>
    <recommendedName>
        <fullName evidence="3">N-acetyltransferase domain-containing protein</fullName>
    </recommendedName>
</protein>
<dbReference type="InterPro" id="IPR016181">
    <property type="entry name" value="Acyl_CoA_acyltransferase"/>
</dbReference>
<evidence type="ECO:0000256" key="1">
    <source>
        <dbReference type="ARBA" id="ARBA00022679"/>
    </source>
</evidence>
<evidence type="ECO:0000256" key="2">
    <source>
        <dbReference type="ARBA" id="ARBA00023315"/>
    </source>
</evidence>
<dbReference type="Gene3D" id="3.40.630.30">
    <property type="match status" value="1"/>
</dbReference>
<dbReference type="PROSITE" id="PS51186">
    <property type="entry name" value="GNAT"/>
    <property type="match status" value="1"/>
</dbReference>
<dbReference type="STRING" id="1441469.A0A225AYC2"/>
<dbReference type="SUPFAM" id="SSF55729">
    <property type="entry name" value="Acyl-CoA N-acyltransferases (Nat)"/>
    <property type="match status" value="1"/>
</dbReference>
<dbReference type="GeneID" id="31004367"/>
<dbReference type="PANTHER" id="PTHR43877">
    <property type="entry name" value="AMINOALKYLPHOSPHONATE N-ACETYLTRANSFERASE-RELATED-RELATED"/>
    <property type="match status" value="1"/>
</dbReference>
<gene>
    <name evidence="4" type="ORF">UA08_04612</name>
</gene>
<dbReference type="InterPro" id="IPR050832">
    <property type="entry name" value="Bact_Acetyltransf"/>
</dbReference>
<sequence>MLKIMDRPWSHPDSEYLRNLQRAEIEAIYGRPDSEPGTPPSADDISVFLVAYLCSPEKIKGDVKEEDDGVMVPIACGALRVLTSLPSSSEEEEEEEKGTGVEVKRMYVHADYRGKPWYAAKAVLAALEDRARRNGWMQVVLETGTLQTAAIKFYGREGYAEIPRFGAYVDAENSLCFGKVLS</sequence>
<dbReference type="RefSeq" id="XP_020120087.1">
    <property type="nucleotide sequence ID" value="XM_020266901.1"/>
</dbReference>
<proteinExistence type="predicted"/>
<dbReference type="Pfam" id="PF00583">
    <property type="entry name" value="Acetyltransf_1"/>
    <property type="match status" value="1"/>
</dbReference>
<organism evidence="4 5">
    <name type="scientific">Talaromyces atroroseus</name>
    <dbReference type="NCBI Taxonomy" id="1441469"/>
    <lineage>
        <taxon>Eukaryota</taxon>
        <taxon>Fungi</taxon>
        <taxon>Dikarya</taxon>
        <taxon>Ascomycota</taxon>
        <taxon>Pezizomycotina</taxon>
        <taxon>Eurotiomycetes</taxon>
        <taxon>Eurotiomycetidae</taxon>
        <taxon>Eurotiales</taxon>
        <taxon>Trichocomaceae</taxon>
        <taxon>Talaromyces</taxon>
        <taxon>Talaromyces sect. Trachyspermi</taxon>
    </lineage>
</organism>
<dbReference type="Proteomes" id="UP000214365">
    <property type="component" value="Unassembled WGS sequence"/>
</dbReference>
<dbReference type="PANTHER" id="PTHR43877:SF2">
    <property type="entry name" value="AMINOALKYLPHOSPHONATE N-ACETYLTRANSFERASE-RELATED"/>
    <property type="match status" value="1"/>
</dbReference>
<accession>A0A225AYC2</accession>
<keyword evidence="1" id="KW-0808">Transferase</keyword>
<dbReference type="GO" id="GO:0016747">
    <property type="term" value="F:acyltransferase activity, transferring groups other than amino-acyl groups"/>
    <property type="evidence" value="ECO:0007669"/>
    <property type="project" value="InterPro"/>
</dbReference>